<evidence type="ECO:0000256" key="1">
    <source>
        <dbReference type="SAM" id="MobiDB-lite"/>
    </source>
</evidence>
<gene>
    <name evidence="2" type="ORF">T23_15470</name>
</gene>
<feature type="region of interest" description="Disordered" evidence="1">
    <location>
        <begin position="54"/>
        <end position="82"/>
    </location>
</feature>
<protein>
    <recommendedName>
        <fullName evidence="4">SPOR domain-containing protein</fullName>
    </recommendedName>
</protein>
<evidence type="ECO:0008006" key="4">
    <source>
        <dbReference type="Google" id="ProtNLM"/>
    </source>
</evidence>
<keyword evidence="3" id="KW-1185">Reference proteome</keyword>
<reference evidence="2" key="1">
    <citation type="journal article" date="2024" name="Int. J. Syst. Evol. Microbiol.">
        <title>Turicibacter faecis sp. nov., isolated from faeces of heart failure mouse model.</title>
        <authorList>
            <person name="Imamura Y."/>
            <person name="Motooka D."/>
            <person name="Nakajima Y."/>
            <person name="Ito S."/>
            <person name="Kitakaze M."/>
            <person name="Iida T."/>
            <person name="Nakamura S."/>
        </authorList>
    </citation>
    <scope>NUCLEOTIDE SEQUENCE</scope>
    <source>
        <strain evidence="2">TC023</strain>
    </source>
</reference>
<dbReference type="Proteomes" id="UP001432099">
    <property type="component" value="Chromosome"/>
</dbReference>
<evidence type="ECO:0000313" key="3">
    <source>
        <dbReference type="Proteomes" id="UP001432099"/>
    </source>
</evidence>
<evidence type="ECO:0000313" key="2">
    <source>
        <dbReference type="EMBL" id="BEH91445.1"/>
    </source>
</evidence>
<sequence length="230" mass="26458">MKGKKLKTIISKIDFKKARPFILLTVIFTVLGLSFGKALDTFLVRTDDSKEVVEVKNDETNPASDSQEEKEASKDGDKKDKKEEKVAENKIFIMQHGVYETYDNVLNLAGELKQIGYNYGILKVDGKYSVFSYIGGTKDSLAPVKEQLTEKKIDSFIKEVEVPLDDLKWNYFVQAVKQRPYEMDAEFIQTFTDDEMHIWGYYVTLATSSFEANSPERQKMLLEIYQWLNG</sequence>
<feature type="compositionally biased region" description="Basic and acidic residues" evidence="1">
    <location>
        <begin position="67"/>
        <end position="82"/>
    </location>
</feature>
<proteinExistence type="predicted"/>
<organism evidence="2 3">
    <name type="scientific">Turicibacter faecis</name>
    <dbReference type="NCBI Taxonomy" id="2963365"/>
    <lineage>
        <taxon>Bacteria</taxon>
        <taxon>Bacillati</taxon>
        <taxon>Bacillota</taxon>
        <taxon>Erysipelotrichia</taxon>
        <taxon>Erysipelotrichales</taxon>
        <taxon>Turicibacteraceae</taxon>
        <taxon>Turicibacter</taxon>
    </lineage>
</organism>
<dbReference type="InterPro" id="IPR036680">
    <property type="entry name" value="SPOR-like_sf"/>
</dbReference>
<dbReference type="RefSeq" id="WP_202618720.1">
    <property type="nucleotide sequence ID" value="NZ_AP028127.1"/>
</dbReference>
<accession>A0ABM8IPC5</accession>
<dbReference type="SUPFAM" id="SSF110997">
    <property type="entry name" value="Sporulation related repeat"/>
    <property type="match status" value="1"/>
</dbReference>
<name>A0ABM8IPC5_9FIRM</name>
<dbReference type="EMBL" id="AP028127">
    <property type="protein sequence ID" value="BEH91445.1"/>
    <property type="molecule type" value="Genomic_DNA"/>
</dbReference>